<evidence type="ECO:0000313" key="4">
    <source>
        <dbReference type="EMBL" id="CAF1080959.1"/>
    </source>
</evidence>
<sequence length="305" mass="35835">MEVYTLTSSKDENKIPVLFEYEMIDTVSAYVYRPETNTIIFDLGVTFLVSTFEFDENKKIWIVKIKLTDSTNIKSSYLAERYEMMGKKTNPILLGEELLMLGYVLKAEKYFNQLKNEDNALIYYHRGEISYKRGNYDEALDYFFISYELMIKKEQLPRMKDTSLILQYIGSIYGVKRNLSEALKYHRKALAIQEEYFSPDNVEIGISYYNIGRTLHMSGDYDEALTFHQKARAIWDQKLPYEHILIAQSLESHGLICCHKKDYTQSLIFYMKALQLYEIISPNNAELITHIKKMLRTIEHLLDSA</sequence>
<protein>
    <submittedName>
        <fullName evidence="4">Uncharacterized protein</fullName>
    </submittedName>
</protein>
<dbReference type="Proteomes" id="UP000677228">
    <property type="component" value="Unassembled WGS sequence"/>
</dbReference>
<dbReference type="PANTHER" id="PTHR45641:SF19">
    <property type="entry name" value="NEPHROCYSTIN-3"/>
    <property type="match status" value="1"/>
</dbReference>
<proteinExistence type="predicted"/>
<evidence type="ECO:0000313" key="5">
    <source>
        <dbReference type="EMBL" id="CAF3843951.1"/>
    </source>
</evidence>
<dbReference type="SUPFAM" id="SSF48452">
    <property type="entry name" value="TPR-like"/>
    <property type="match status" value="2"/>
</dbReference>
<evidence type="ECO:0000256" key="1">
    <source>
        <dbReference type="ARBA" id="ARBA00022737"/>
    </source>
</evidence>
<dbReference type="Gene3D" id="1.25.40.10">
    <property type="entry name" value="Tetratricopeptide repeat domain"/>
    <property type="match status" value="1"/>
</dbReference>
<dbReference type="Pfam" id="PF13424">
    <property type="entry name" value="TPR_12"/>
    <property type="match status" value="1"/>
</dbReference>
<feature type="repeat" description="TPR" evidence="3">
    <location>
        <begin position="163"/>
        <end position="196"/>
    </location>
</feature>
<feature type="repeat" description="TPR" evidence="3">
    <location>
        <begin position="120"/>
        <end position="153"/>
    </location>
</feature>
<dbReference type="InterPro" id="IPR011990">
    <property type="entry name" value="TPR-like_helical_dom_sf"/>
</dbReference>
<evidence type="ECO:0000256" key="2">
    <source>
        <dbReference type="ARBA" id="ARBA00022803"/>
    </source>
</evidence>
<dbReference type="PROSITE" id="PS50005">
    <property type="entry name" value="TPR"/>
    <property type="match status" value="2"/>
</dbReference>
<dbReference type="Proteomes" id="UP000682733">
    <property type="component" value="Unassembled WGS sequence"/>
</dbReference>
<dbReference type="AlphaFoldDB" id="A0A8S2E420"/>
<gene>
    <name evidence="4" type="ORF">OVA965_LOCUS18359</name>
    <name evidence="5" type="ORF">TMI583_LOCUS18371</name>
</gene>
<keyword evidence="2 3" id="KW-0802">TPR repeat</keyword>
<keyword evidence="1" id="KW-0677">Repeat</keyword>
<comment type="caution">
    <text evidence="4">The sequence shown here is derived from an EMBL/GenBank/DDBJ whole genome shotgun (WGS) entry which is preliminary data.</text>
</comment>
<dbReference type="EMBL" id="CAJNOK010009098">
    <property type="protein sequence ID" value="CAF1080959.1"/>
    <property type="molecule type" value="Genomic_DNA"/>
</dbReference>
<dbReference type="EMBL" id="CAJOBA010009114">
    <property type="protein sequence ID" value="CAF3843951.1"/>
    <property type="molecule type" value="Genomic_DNA"/>
</dbReference>
<evidence type="ECO:0000256" key="3">
    <source>
        <dbReference type="PROSITE-ProRule" id="PRU00339"/>
    </source>
</evidence>
<name>A0A8S2E420_9BILA</name>
<organism evidence="4 6">
    <name type="scientific">Didymodactylos carnosus</name>
    <dbReference type="NCBI Taxonomy" id="1234261"/>
    <lineage>
        <taxon>Eukaryota</taxon>
        <taxon>Metazoa</taxon>
        <taxon>Spiralia</taxon>
        <taxon>Gnathifera</taxon>
        <taxon>Rotifera</taxon>
        <taxon>Eurotatoria</taxon>
        <taxon>Bdelloidea</taxon>
        <taxon>Philodinida</taxon>
        <taxon>Philodinidae</taxon>
        <taxon>Didymodactylos</taxon>
    </lineage>
</organism>
<dbReference type="PANTHER" id="PTHR45641">
    <property type="entry name" value="TETRATRICOPEPTIDE REPEAT PROTEIN (AFU_ORTHOLOGUE AFUA_6G03870)"/>
    <property type="match status" value="1"/>
</dbReference>
<dbReference type="SMART" id="SM00028">
    <property type="entry name" value="TPR"/>
    <property type="match status" value="4"/>
</dbReference>
<accession>A0A8S2E420</accession>
<dbReference type="InterPro" id="IPR019734">
    <property type="entry name" value="TPR_rpt"/>
</dbReference>
<reference evidence="4" key="1">
    <citation type="submission" date="2021-02" db="EMBL/GenBank/DDBJ databases">
        <authorList>
            <person name="Nowell W R."/>
        </authorList>
    </citation>
    <scope>NUCLEOTIDE SEQUENCE</scope>
</reference>
<evidence type="ECO:0000313" key="6">
    <source>
        <dbReference type="Proteomes" id="UP000677228"/>
    </source>
</evidence>